<reference evidence="5" key="1">
    <citation type="submission" date="2014-06" db="EMBL/GenBank/DDBJ databases">
        <authorList>
            <person name="Winans N.J."/>
            <person name="Newell P.D."/>
            <person name="Douglas A.E."/>
        </authorList>
    </citation>
    <scope>NUCLEOTIDE SEQUENCE [LARGE SCALE GENOMIC DNA]</scope>
</reference>
<dbReference type="PANTHER" id="PTHR21064:SF6">
    <property type="entry name" value="AMINOGLYCOSIDE PHOSPHOTRANSFERASE DOMAIN-CONTAINING PROTEIN"/>
    <property type="match status" value="1"/>
</dbReference>
<sequence length="446" mass="48672">MAEGNAEQAGQFGVNGVQAKRDWPCLTLQEAQTVLAHYKQGTTPERMVWHSMRPFSAAALVQISAWAKGGMDVAGQSTPPADTPDAGSMSQGGVPPGHAAQLVIKRHHVQLRSAAALEEEHAFMRHLAQKDIPVALPLVTVSGHTAVTLNDWVYEVFPPAAGHDAYRDVMSWQPYHSVAHASAAGQALARLHLAAADDAAPTRGDDHSGIPAGRPLISSLHAITQPDLLAALRDWSAKQPGLPEQLANRNWQEDVQTVLVPLHAHLRPLLHDIVPCWGHGDWHGSNLFWQDTPETHHAAPYSVRSAQTTPESGHAQVAAVLDFGMADRTCVPFDIAVALERSMVDWLNPTAPKVFCYAQLQAFLEGYEGTRLLTEKERALVVAFLPLVHTEFALSEVAYFGTLLRDAASCTVAYDAYFLGHARWFLQPEGQALLDWLSTFRPSGRR</sequence>
<dbReference type="AlphaFoldDB" id="A0A252AUD4"/>
<evidence type="ECO:0000256" key="2">
    <source>
        <dbReference type="SAM" id="MobiDB-lite"/>
    </source>
</evidence>
<accession>A0A252AUD4</accession>
<dbReference type="Gene3D" id="3.90.1200.10">
    <property type="match status" value="1"/>
</dbReference>
<dbReference type="RefSeq" id="WP_086659367.1">
    <property type="nucleotide sequence ID" value="NZ_JBJJWX010000001.1"/>
</dbReference>
<feature type="domain" description="Aminoglycoside phosphotransferase" evidence="3">
    <location>
        <begin position="100"/>
        <end position="292"/>
    </location>
</feature>
<dbReference type="GO" id="GO:0004413">
    <property type="term" value="F:homoserine kinase activity"/>
    <property type="evidence" value="ECO:0007669"/>
    <property type="project" value="TreeGrafter"/>
</dbReference>
<evidence type="ECO:0000313" key="5">
    <source>
        <dbReference type="Proteomes" id="UP000194641"/>
    </source>
</evidence>
<proteinExistence type="inferred from homology"/>
<comment type="caution">
    <text evidence="4">The sequence shown here is derived from an EMBL/GenBank/DDBJ whole genome shotgun (WGS) entry which is preliminary data.</text>
</comment>
<comment type="similarity">
    <text evidence="1">Belongs to the pseudomonas-type ThrB family.</text>
</comment>
<feature type="region of interest" description="Disordered" evidence="2">
    <location>
        <begin position="71"/>
        <end position="95"/>
    </location>
</feature>
<evidence type="ECO:0000259" key="3">
    <source>
        <dbReference type="Pfam" id="PF01636"/>
    </source>
</evidence>
<evidence type="ECO:0000256" key="1">
    <source>
        <dbReference type="ARBA" id="ARBA00038240"/>
    </source>
</evidence>
<evidence type="ECO:0000313" key="4">
    <source>
        <dbReference type="EMBL" id="OUI93954.1"/>
    </source>
</evidence>
<dbReference type="PANTHER" id="PTHR21064">
    <property type="entry name" value="AMINOGLYCOSIDE PHOSPHOTRANSFERASE DOMAIN-CONTAINING PROTEIN-RELATED"/>
    <property type="match status" value="1"/>
</dbReference>
<dbReference type="Proteomes" id="UP000194641">
    <property type="component" value="Unassembled WGS sequence"/>
</dbReference>
<dbReference type="Pfam" id="PF01636">
    <property type="entry name" value="APH"/>
    <property type="match status" value="1"/>
</dbReference>
<dbReference type="InterPro" id="IPR050249">
    <property type="entry name" value="Pseudomonas-type_ThrB"/>
</dbReference>
<name>A0A252AUD4_9PROT</name>
<dbReference type="InterPro" id="IPR002575">
    <property type="entry name" value="Aminoglycoside_PTrfase"/>
</dbReference>
<dbReference type="EMBL" id="JOPA01000019">
    <property type="protein sequence ID" value="OUI93954.1"/>
    <property type="molecule type" value="Genomic_DNA"/>
</dbReference>
<dbReference type="InterPro" id="IPR011009">
    <property type="entry name" value="Kinase-like_dom_sf"/>
</dbReference>
<dbReference type="GO" id="GO:0009088">
    <property type="term" value="P:threonine biosynthetic process"/>
    <property type="evidence" value="ECO:0007669"/>
    <property type="project" value="TreeGrafter"/>
</dbReference>
<organism evidence="4 5">
    <name type="scientific">Acetobacter indonesiensis</name>
    <dbReference type="NCBI Taxonomy" id="104101"/>
    <lineage>
        <taxon>Bacteria</taxon>
        <taxon>Pseudomonadati</taxon>
        <taxon>Pseudomonadota</taxon>
        <taxon>Alphaproteobacteria</taxon>
        <taxon>Acetobacterales</taxon>
        <taxon>Acetobacteraceae</taxon>
        <taxon>Acetobacter</taxon>
    </lineage>
</organism>
<protein>
    <recommendedName>
        <fullName evidence="3">Aminoglycoside phosphotransferase domain-containing protein</fullName>
    </recommendedName>
</protein>
<dbReference type="SUPFAM" id="SSF56112">
    <property type="entry name" value="Protein kinase-like (PK-like)"/>
    <property type="match status" value="1"/>
</dbReference>
<gene>
    <name evidence="4" type="ORF">HK17_06670</name>
</gene>